<keyword evidence="1" id="KW-0677">Repeat</keyword>
<reference evidence="4 5" key="1">
    <citation type="journal article" date="2021" name="Mar. Drugs">
        <title>Genome Reduction and Secondary Metabolism of the Marine Sponge-Associated Cyanobacterium Leptothoe.</title>
        <authorList>
            <person name="Konstantinou D."/>
            <person name="Popin R.V."/>
            <person name="Fewer D.P."/>
            <person name="Sivonen K."/>
            <person name="Gkelis S."/>
        </authorList>
    </citation>
    <scope>NUCLEOTIDE SEQUENCE [LARGE SCALE GENOMIC DNA]</scope>
    <source>
        <strain evidence="4 5">TAU-MAC 1615</strain>
    </source>
</reference>
<dbReference type="InterPro" id="IPR013105">
    <property type="entry name" value="TPR_2"/>
</dbReference>
<protein>
    <submittedName>
        <fullName evidence="4">Tetratricopeptide repeat protein</fullName>
    </submittedName>
</protein>
<dbReference type="Pfam" id="PF13424">
    <property type="entry name" value="TPR_12"/>
    <property type="match status" value="1"/>
</dbReference>
<name>A0ABS5XYW1_9CYAN</name>
<dbReference type="PROSITE" id="PS50005">
    <property type="entry name" value="TPR"/>
    <property type="match status" value="5"/>
</dbReference>
<dbReference type="NCBIfam" id="NF047558">
    <property type="entry name" value="TPR_END_plus"/>
    <property type="match status" value="1"/>
</dbReference>
<dbReference type="Pfam" id="PF07719">
    <property type="entry name" value="TPR_2"/>
    <property type="match status" value="1"/>
</dbReference>
<feature type="repeat" description="TPR" evidence="3">
    <location>
        <begin position="630"/>
        <end position="663"/>
    </location>
</feature>
<sequence length="827" mass="92803">MAVPDIYISRTVAERFLEVLAASFEAPANRPVVFHGWGLGGVGKSTVLAKAMEAHRKRYPNIETIAEVKFGDTANANTPLGVMKVLYGQLAAMTNEAEENEFYQLEQRYNSTLETLKTEAESGTGQADDKQIDQLKKFSTLALQGISAMVPGGSLVGAGLSLAAPHIGDAAELSASMLDEVKGIISRHRATRDDRELQALMLNPLLELTKAFATCLQSKAAAQPVLLVLDFYEKVPPEIDQWLCKLLLGNTELQKHPIRIVTAGRKQLLNKDHWSERNQNDRAVYEQELERFEDIQSREYLAEIGITDDDRVRRIISATRGLPYYLNWVREEYRRGEEPDFTEGVQAVKQLLLRQFSLHEIQLVQIVACCRSFDGDLIKTLTRCEGLEIPLQEKETAKGRFRWLLDLPFTQRTTDAGYRFDDVARDVLRQAFYEESQQQFRATHQTLADHYGGLADEEVWEDAHISEKYDSEDWRIYQSEALYHQLFAQPQQAELLVISRLLESIYLGHLELVQAPLQAVAAEYQEDMHPLIKKGLQTSLQQLSPMVEKGWWLGWSENLGQLVQQTETAIKASLALCWKRTEKLKGLAKFVAYFYQSKYGAESSRESYLLKAQTQSDEIVTVDAPEMSCNLLTFDLGPALRRIGRYGDAIAAYDAALAIKPDLHDALYNKGNSLANLGRDEDAIAAYDAALAIKPDKHEALNNKGNSLANLGRDEDAISAYDAALAIKPDDHEALNNKGLSLAKMGRYGDAISAYDAALAIKPDDHEALYNKSCAYALWNKPDESLKFLQKAIELAPEEYIELAKTDTDFDGLRNDPRFQTLIASPL</sequence>
<dbReference type="InterPro" id="IPR051685">
    <property type="entry name" value="Ycf3/AcsC/BcsC/TPR_MFPF"/>
</dbReference>
<dbReference type="EMBL" id="JADOER010000002">
    <property type="protein sequence ID" value="MBT9310812.1"/>
    <property type="molecule type" value="Genomic_DNA"/>
</dbReference>
<comment type="caution">
    <text evidence="4">The sequence shown here is derived from an EMBL/GenBank/DDBJ whole genome shotgun (WGS) entry which is preliminary data.</text>
</comment>
<dbReference type="Pfam" id="PF13432">
    <property type="entry name" value="TPR_16"/>
    <property type="match status" value="1"/>
</dbReference>
<dbReference type="SMART" id="SM00028">
    <property type="entry name" value="TPR"/>
    <property type="match status" value="5"/>
</dbReference>
<dbReference type="Proteomes" id="UP001196661">
    <property type="component" value="Unassembled WGS sequence"/>
</dbReference>
<feature type="repeat" description="TPR" evidence="3">
    <location>
        <begin position="732"/>
        <end position="765"/>
    </location>
</feature>
<organism evidence="4 5">
    <name type="scientific">Leptothoe kymatousa TAU-MAC 1615</name>
    <dbReference type="NCBI Taxonomy" id="2364775"/>
    <lineage>
        <taxon>Bacteria</taxon>
        <taxon>Bacillati</taxon>
        <taxon>Cyanobacteriota</taxon>
        <taxon>Cyanophyceae</taxon>
        <taxon>Nodosilineales</taxon>
        <taxon>Cymatolegaceae</taxon>
        <taxon>Leptothoe</taxon>
        <taxon>Leptothoe kymatousa</taxon>
    </lineage>
</organism>
<evidence type="ECO:0000256" key="2">
    <source>
        <dbReference type="ARBA" id="ARBA00022803"/>
    </source>
</evidence>
<evidence type="ECO:0000256" key="3">
    <source>
        <dbReference type="PROSITE-ProRule" id="PRU00339"/>
    </source>
</evidence>
<evidence type="ECO:0000313" key="5">
    <source>
        <dbReference type="Proteomes" id="UP001196661"/>
    </source>
</evidence>
<keyword evidence="2 3" id="KW-0802">TPR repeat</keyword>
<feature type="repeat" description="TPR" evidence="3">
    <location>
        <begin position="698"/>
        <end position="731"/>
    </location>
</feature>
<dbReference type="PANTHER" id="PTHR44943:SF8">
    <property type="entry name" value="TPR REPEAT-CONTAINING PROTEIN MJ0263"/>
    <property type="match status" value="1"/>
</dbReference>
<dbReference type="InterPro" id="IPR011990">
    <property type="entry name" value="TPR-like_helical_dom_sf"/>
</dbReference>
<accession>A0ABS5XYW1</accession>
<dbReference type="SUPFAM" id="SSF48452">
    <property type="entry name" value="TPR-like"/>
    <property type="match status" value="1"/>
</dbReference>
<evidence type="ECO:0000313" key="4">
    <source>
        <dbReference type="EMBL" id="MBT9310812.1"/>
    </source>
</evidence>
<proteinExistence type="predicted"/>
<dbReference type="PANTHER" id="PTHR44943">
    <property type="entry name" value="CELLULOSE SYNTHASE OPERON PROTEIN C"/>
    <property type="match status" value="1"/>
</dbReference>
<dbReference type="InterPro" id="IPR019734">
    <property type="entry name" value="TPR_rpt"/>
</dbReference>
<dbReference type="Gene3D" id="1.25.40.10">
    <property type="entry name" value="Tetratricopeptide repeat domain"/>
    <property type="match status" value="2"/>
</dbReference>
<keyword evidence="5" id="KW-1185">Reference proteome</keyword>
<evidence type="ECO:0000256" key="1">
    <source>
        <dbReference type="ARBA" id="ARBA00022737"/>
    </source>
</evidence>
<dbReference type="RefSeq" id="WP_215616714.1">
    <property type="nucleotide sequence ID" value="NZ_JADOER010000002.1"/>
</dbReference>
<feature type="repeat" description="TPR" evidence="3">
    <location>
        <begin position="664"/>
        <end position="697"/>
    </location>
</feature>
<feature type="repeat" description="TPR" evidence="3">
    <location>
        <begin position="766"/>
        <end position="799"/>
    </location>
</feature>
<gene>
    <name evidence="4" type="ORF">IXB28_01210</name>
</gene>